<reference evidence="3" key="1">
    <citation type="submission" date="2014-03" db="EMBL/GenBank/DDBJ databases">
        <authorList>
            <person name="Urmite Genomes U."/>
        </authorList>
    </citation>
    <scope>NUCLEOTIDE SEQUENCE [LARGE SCALE GENOMIC DNA]</scope>
    <source>
        <strain evidence="3">HD-03</strain>
    </source>
</reference>
<dbReference type="RefSeq" id="WP_035505959.1">
    <property type="nucleotide sequence ID" value="NZ_CCDI010000001.1"/>
</dbReference>
<dbReference type="Pfam" id="PF08858">
    <property type="entry name" value="IDEAL"/>
    <property type="match status" value="1"/>
</dbReference>
<name>A0A059NW98_9BACI</name>
<evidence type="ECO:0000259" key="1">
    <source>
        <dbReference type="Pfam" id="PF08858"/>
    </source>
</evidence>
<keyword evidence="3" id="KW-1185">Reference proteome</keyword>
<gene>
    <name evidence="2" type="ORF">BN983_00801</name>
</gene>
<dbReference type="InterPro" id="IPR014957">
    <property type="entry name" value="IDEAL_dom"/>
</dbReference>
<protein>
    <recommendedName>
        <fullName evidence="1">IDEAL domain-containing protein</fullName>
    </recommendedName>
</protein>
<dbReference type="EMBL" id="CCDI010000001">
    <property type="protein sequence ID" value="CDQ22588.1"/>
    <property type="molecule type" value="Genomic_DNA"/>
</dbReference>
<evidence type="ECO:0000313" key="2">
    <source>
        <dbReference type="EMBL" id="CDQ22588.1"/>
    </source>
</evidence>
<proteinExistence type="predicted"/>
<evidence type="ECO:0000313" key="3">
    <source>
        <dbReference type="Proteomes" id="UP000028868"/>
    </source>
</evidence>
<accession>A0A059NW98</accession>
<sequence length="97" mass="11324">MREYDQIPNYTWVLARKLTGSGLRKGFTGWVVGQTDLYYVVYSPETKKEIDVDKKYVFSLSVMDETSRSAEEFIRGLEIDMALDRKDRKRFKELTGG</sequence>
<dbReference type="Proteomes" id="UP000028868">
    <property type="component" value="Unassembled WGS sequence"/>
</dbReference>
<organism evidence="2 3">
    <name type="scientific">Halobacillus karajensis</name>
    <dbReference type="NCBI Taxonomy" id="195088"/>
    <lineage>
        <taxon>Bacteria</taxon>
        <taxon>Bacillati</taxon>
        <taxon>Bacillota</taxon>
        <taxon>Bacilli</taxon>
        <taxon>Bacillales</taxon>
        <taxon>Bacillaceae</taxon>
        <taxon>Halobacillus</taxon>
    </lineage>
</organism>
<feature type="domain" description="IDEAL" evidence="1">
    <location>
        <begin position="78"/>
        <end position="95"/>
    </location>
</feature>
<comment type="caution">
    <text evidence="2">The sequence shown here is derived from an EMBL/GenBank/DDBJ whole genome shotgun (WGS) entry which is preliminary data.</text>
</comment>
<dbReference type="AlphaFoldDB" id="A0A059NW98"/>
<reference evidence="2 3" key="2">
    <citation type="submission" date="2014-05" db="EMBL/GenBank/DDBJ databases">
        <title>Draft genome sequence of Halobacillus karajensis HK-03.</title>
        <authorList>
            <person name="Khelaifia S."/>
            <person name="Croce O."/>
            <person name="Lagier J.C."/>
            <person name="Raoult D."/>
        </authorList>
    </citation>
    <scope>NUCLEOTIDE SEQUENCE [LARGE SCALE GENOMIC DNA]</scope>
    <source>
        <strain evidence="2 3">HD-03</strain>
    </source>
</reference>